<evidence type="ECO:0000256" key="3">
    <source>
        <dbReference type="ARBA" id="ARBA00022723"/>
    </source>
</evidence>
<dbReference type="CDD" id="cd08882">
    <property type="entry name" value="RHO_alpha_C_MupW-like"/>
    <property type="match status" value="1"/>
</dbReference>
<dbReference type="PANTHER" id="PTHR43756:SF5">
    <property type="entry name" value="CHOLINE MONOOXYGENASE, CHLOROPLASTIC"/>
    <property type="match status" value="1"/>
</dbReference>
<dbReference type="Pfam" id="PF00355">
    <property type="entry name" value="Rieske"/>
    <property type="match status" value="1"/>
</dbReference>
<gene>
    <name evidence="10" type="ORF">UFOPK3772_03589</name>
</gene>
<keyword evidence="5" id="KW-0408">Iron</keyword>
<dbReference type="PANTHER" id="PTHR43756">
    <property type="entry name" value="CHOLINE MONOOXYGENASE, CHLOROPLASTIC"/>
    <property type="match status" value="1"/>
</dbReference>
<keyword evidence="6" id="KW-0411">Iron-sulfur</keyword>
<dbReference type="CDD" id="cd03469">
    <property type="entry name" value="Rieske_RO_Alpha_N"/>
    <property type="match status" value="1"/>
</dbReference>
<comment type="cofactor">
    <cofactor evidence="1">
        <name>Fe cation</name>
        <dbReference type="ChEBI" id="CHEBI:24875"/>
    </cofactor>
</comment>
<keyword evidence="3" id="KW-0479">Metal-binding</keyword>
<dbReference type="GO" id="GO:0005506">
    <property type="term" value="F:iron ion binding"/>
    <property type="evidence" value="ECO:0007669"/>
    <property type="project" value="InterPro"/>
</dbReference>
<dbReference type="InterPro" id="IPR001663">
    <property type="entry name" value="Rng_hydr_dOase-A"/>
</dbReference>
<sequence length="476" mass="54578">MTDLSVSPQRASTEPDCPRSPGTSVQEYLDHDARPVPAVLRYDVNEDLGTEPLDVERFISREWHDREVQKVWRKAWQMVCRADEIPEPGDHVNYDIADDKLIIMRTNTGEIKALYNVCLHRGRALRTEDGRVSELRCPFHGFSWNIDGTSKFVPCAWDFPQIDPENFPLPEAKVAEWNGFVFINMDPDCESLESFFGSMLNDWDRWDYTDRIVYSHFGGVIDANWKITGEAFIEGWHSLATHPQMMEWLGDENTQYDVLKGENWSRQIVPQGVPSPTIANHISEQEVLDSYYETRAFYSAGEGRDLSAGAEGTPTVPADSTARHELADQMRTSLAKQFGTDQDHWTDSELLDGIQYFVFPNFYVFAGPRTNAVYRFRPLGNDPDKCIAEVYLLAQQPADGSHPKPPKTRWLQPGETFSDITEIGLLGPVFDQDYANLPHIQEGLKSLRAPGVQLSRYQENRIRHYHKILDEWMDRD</sequence>
<evidence type="ECO:0000259" key="9">
    <source>
        <dbReference type="PROSITE" id="PS51296"/>
    </source>
</evidence>
<dbReference type="PROSITE" id="PS51296">
    <property type="entry name" value="RIESKE"/>
    <property type="match status" value="1"/>
</dbReference>
<dbReference type="GO" id="GO:0051537">
    <property type="term" value="F:2 iron, 2 sulfur cluster binding"/>
    <property type="evidence" value="ECO:0007669"/>
    <property type="project" value="UniProtKB-KW"/>
</dbReference>
<evidence type="ECO:0000256" key="6">
    <source>
        <dbReference type="ARBA" id="ARBA00023014"/>
    </source>
</evidence>
<feature type="compositionally biased region" description="Polar residues" evidence="8">
    <location>
        <begin position="1"/>
        <end position="12"/>
    </location>
</feature>
<evidence type="ECO:0000256" key="7">
    <source>
        <dbReference type="ARBA" id="ARBA00023027"/>
    </source>
</evidence>
<evidence type="ECO:0000256" key="4">
    <source>
        <dbReference type="ARBA" id="ARBA00023002"/>
    </source>
</evidence>
<feature type="region of interest" description="Disordered" evidence="8">
    <location>
        <begin position="1"/>
        <end position="26"/>
    </location>
</feature>
<dbReference type="InterPro" id="IPR036922">
    <property type="entry name" value="Rieske_2Fe-2S_sf"/>
</dbReference>
<name>A0A6J7M1L4_9ZZZZ</name>
<dbReference type="PRINTS" id="PR00090">
    <property type="entry name" value="RNGDIOXGNASE"/>
</dbReference>
<protein>
    <submittedName>
        <fullName evidence="10">Unannotated protein</fullName>
    </submittedName>
</protein>
<dbReference type="InterPro" id="IPR015879">
    <property type="entry name" value="Ring_hydroxy_dOase_asu_C_dom"/>
</dbReference>
<keyword evidence="2" id="KW-0001">2Fe-2S</keyword>
<dbReference type="Gene3D" id="2.102.10.10">
    <property type="entry name" value="Rieske [2Fe-2S] iron-sulphur domain"/>
    <property type="match status" value="1"/>
</dbReference>
<keyword evidence="7" id="KW-0520">NAD</keyword>
<dbReference type="Pfam" id="PF00848">
    <property type="entry name" value="Ring_hydroxyl_A"/>
    <property type="match status" value="1"/>
</dbReference>
<keyword evidence="4" id="KW-0560">Oxidoreductase</keyword>
<dbReference type="PROSITE" id="PS00570">
    <property type="entry name" value="RING_HYDROXYL_ALPHA"/>
    <property type="match status" value="1"/>
</dbReference>
<evidence type="ECO:0000256" key="2">
    <source>
        <dbReference type="ARBA" id="ARBA00022714"/>
    </source>
</evidence>
<dbReference type="Gene3D" id="3.90.380.10">
    <property type="entry name" value="Naphthalene 1,2-dioxygenase Alpha Subunit, Chain A, domain 1"/>
    <property type="match status" value="1"/>
</dbReference>
<organism evidence="10">
    <name type="scientific">freshwater metagenome</name>
    <dbReference type="NCBI Taxonomy" id="449393"/>
    <lineage>
        <taxon>unclassified sequences</taxon>
        <taxon>metagenomes</taxon>
        <taxon>ecological metagenomes</taxon>
    </lineage>
</organism>
<evidence type="ECO:0000256" key="8">
    <source>
        <dbReference type="SAM" id="MobiDB-lite"/>
    </source>
</evidence>
<evidence type="ECO:0000256" key="1">
    <source>
        <dbReference type="ARBA" id="ARBA00001962"/>
    </source>
</evidence>
<proteinExistence type="predicted"/>
<dbReference type="GO" id="GO:0016491">
    <property type="term" value="F:oxidoreductase activity"/>
    <property type="evidence" value="ECO:0007669"/>
    <property type="project" value="UniProtKB-KW"/>
</dbReference>
<dbReference type="AlphaFoldDB" id="A0A6J7M1L4"/>
<dbReference type="SUPFAM" id="SSF55961">
    <property type="entry name" value="Bet v1-like"/>
    <property type="match status" value="1"/>
</dbReference>
<dbReference type="EMBL" id="CAFBNE010000239">
    <property type="protein sequence ID" value="CAB4974068.1"/>
    <property type="molecule type" value="Genomic_DNA"/>
</dbReference>
<accession>A0A6J7M1L4</accession>
<dbReference type="SUPFAM" id="SSF50022">
    <property type="entry name" value="ISP domain"/>
    <property type="match status" value="1"/>
</dbReference>
<evidence type="ECO:0000256" key="5">
    <source>
        <dbReference type="ARBA" id="ARBA00023004"/>
    </source>
</evidence>
<dbReference type="InterPro" id="IPR017941">
    <property type="entry name" value="Rieske_2Fe-2S"/>
</dbReference>
<reference evidence="10" key="1">
    <citation type="submission" date="2020-05" db="EMBL/GenBank/DDBJ databases">
        <authorList>
            <person name="Chiriac C."/>
            <person name="Salcher M."/>
            <person name="Ghai R."/>
            <person name="Kavagutti S V."/>
        </authorList>
    </citation>
    <scope>NUCLEOTIDE SEQUENCE</scope>
</reference>
<evidence type="ECO:0000313" key="10">
    <source>
        <dbReference type="EMBL" id="CAB4974068.1"/>
    </source>
</evidence>
<feature type="domain" description="Rieske" evidence="9">
    <location>
        <begin position="76"/>
        <end position="183"/>
    </location>
</feature>
<dbReference type="InterPro" id="IPR015881">
    <property type="entry name" value="ARHD_Rieske_2Fe_2S"/>
</dbReference>